<dbReference type="GO" id="GO:0071949">
    <property type="term" value="F:FAD binding"/>
    <property type="evidence" value="ECO:0007669"/>
    <property type="project" value="TreeGrafter"/>
</dbReference>
<evidence type="ECO:0000256" key="6">
    <source>
        <dbReference type="PIRSR" id="PIRSR602081-2"/>
    </source>
</evidence>
<dbReference type="Pfam" id="PF00875">
    <property type="entry name" value="DNA_photolyase"/>
    <property type="match status" value="1"/>
</dbReference>
<keyword evidence="10" id="KW-1185">Reference proteome</keyword>
<dbReference type="Pfam" id="PF03441">
    <property type="entry name" value="FAD_binding_7"/>
    <property type="match status" value="1"/>
</dbReference>
<dbReference type="GO" id="GO:0006950">
    <property type="term" value="P:response to stress"/>
    <property type="evidence" value="ECO:0007669"/>
    <property type="project" value="UniProtKB-ARBA"/>
</dbReference>
<dbReference type="PROSITE" id="PS00394">
    <property type="entry name" value="DNA_PHOTOLYASES_1_1"/>
    <property type="match status" value="1"/>
</dbReference>
<dbReference type="InterPro" id="IPR036155">
    <property type="entry name" value="Crypto/Photolyase_N_sf"/>
</dbReference>
<dbReference type="Gene3D" id="1.25.40.80">
    <property type="match status" value="1"/>
</dbReference>
<feature type="binding site" evidence="5">
    <location>
        <begin position="221"/>
        <end position="225"/>
    </location>
    <ligand>
        <name>FAD</name>
        <dbReference type="ChEBI" id="CHEBI:57692"/>
    </ligand>
</feature>
<feature type="binding site" evidence="5">
    <location>
        <begin position="349"/>
        <end position="351"/>
    </location>
    <ligand>
        <name>FAD</name>
        <dbReference type="ChEBI" id="CHEBI:57692"/>
    </ligand>
</feature>
<accession>A0A2A4G840</accession>
<sequence>MEQTTIFWFRRDLRLEDNHGLFRALGQGNVIPVFIFDPDILSGLSPDDPRVTFIHQQLQSINQNLQRFGSGVHLFHGKPNDVFKHLIDRYRIKAVFTNTDYEPYAQKRDHLVKTLLASQGIPLIECKDQVIFERSEIVKDDGNPYTVFTPFKKKWLSRFYPELTLAFASEKHLEKLARIAPNWLSLKDIGFTASSIPVKPINTEFLDHYDAIRDFPAKDQTSYASVHLRFGTVSVRKMVTLALRTNETYLSELIWREFFMQILYHFPKTVDRPFKSRYARLPWRNDPADFKKWCHGKTGYPLVDAGMRQLNQTGYMHNRIRMVCASFLCKHLLVDWRWGEAYFARKLLDFDLSANVGNWQWAASTGCDAVPYFRIFNPESQLKKFDPQSQYIRRWVTDLDELSYPQPMIDHKEARQRCLDFFKTHLNN</sequence>
<dbReference type="OrthoDB" id="9772484at2"/>
<feature type="binding site" evidence="5">
    <location>
        <position position="209"/>
    </location>
    <ligand>
        <name>FAD</name>
        <dbReference type="ChEBI" id="CHEBI:57692"/>
    </ligand>
</feature>
<comment type="caution">
    <text evidence="9">The sequence shown here is derived from an EMBL/GenBank/DDBJ whole genome shotgun (WGS) entry which is preliminary data.</text>
</comment>
<keyword evidence="9" id="KW-0456">Lyase</keyword>
<dbReference type="RefSeq" id="WP_097440066.1">
    <property type="nucleotide sequence ID" value="NZ_KZ300476.1"/>
</dbReference>
<keyword evidence="4 7" id="KW-0157">Chromophore</keyword>
<proteinExistence type="inferred from homology"/>
<evidence type="ECO:0000256" key="1">
    <source>
        <dbReference type="ARBA" id="ARBA00001932"/>
    </source>
</evidence>
<dbReference type="GO" id="GO:0003904">
    <property type="term" value="F:deoxyribodipyrimidine photo-lyase activity"/>
    <property type="evidence" value="ECO:0007669"/>
    <property type="project" value="TreeGrafter"/>
</dbReference>
<evidence type="ECO:0000313" key="10">
    <source>
        <dbReference type="Proteomes" id="UP000219559"/>
    </source>
</evidence>
<comment type="similarity">
    <text evidence="7">Belongs to the DNA photolyase family.</text>
</comment>
<dbReference type="PROSITE" id="PS51645">
    <property type="entry name" value="PHR_CRY_ALPHA_BETA"/>
    <property type="match status" value="1"/>
</dbReference>
<dbReference type="PANTHER" id="PTHR11455">
    <property type="entry name" value="CRYPTOCHROME"/>
    <property type="match status" value="1"/>
</dbReference>
<feature type="site" description="Electron transfer via tryptophanyl radical" evidence="6">
    <location>
        <position position="359"/>
    </location>
</feature>
<dbReference type="GO" id="GO:0006139">
    <property type="term" value="P:nucleobase-containing compound metabolic process"/>
    <property type="evidence" value="ECO:0007669"/>
    <property type="project" value="UniProtKB-ARBA"/>
</dbReference>
<dbReference type="PRINTS" id="PR00147">
    <property type="entry name" value="DNAPHOTLYASE"/>
</dbReference>
<feature type="binding site" evidence="5">
    <location>
        <begin position="252"/>
        <end position="259"/>
    </location>
    <ligand>
        <name>FAD</name>
        <dbReference type="ChEBI" id="CHEBI:57692"/>
    </ligand>
</feature>
<comment type="cofactor">
    <cofactor evidence="5">
        <name>FAD</name>
        <dbReference type="ChEBI" id="CHEBI:57692"/>
    </cofactor>
    <text evidence="5">Binds 1 FAD per subunit.</text>
</comment>
<feature type="domain" description="Photolyase/cryptochrome alpha/beta" evidence="8">
    <location>
        <begin position="3"/>
        <end position="131"/>
    </location>
</feature>
<dbReference type="InterPro" id="IPR002081">
    <property type="entry name" value="Cryptochrome/DNA_photolyase_1"/>
</dbReference>
<dbReference type="AlphaFoldDB" id="A0A2A4G840"/>
<dbReference type="InterPro" id="IPR018394">
    <property type="entry name" value="DNA_photolyase_1_CS_C"/>
</dbReference>
<dbReference type="InterPro" id="IPR005101">
    <property type="entry name" value="Cryptochr/Photolyase_FAD-bd"/>
</dbReference>
<dbReference type="PANTHER" id="PTHR11455:SF9">
    <property type="entry name" value="CRYPTOCHROME CIRCADIAN CLOCK 5 ISOFORM X1"/>
    <property type="match status" value="1"/>
</dbReference>
<evidence type="ECO:0000313" key="9">
    <source>
        <dbReference type="EMBL" id="PCE64787.1"/>
    </source>
</evidence>
<dbReference type="Gene3D" id="3.40.50.620">
    <property type="entry name" value="HUPs"/>
    <property type="match status" value="1"/>
</dbReference>
<dbReference type="SUPFAM" id="SSF52425">
    <property type="entry name" value="Cryptochrome/photolyase, N-terminal domain"/>
    <property type="match status" value="1"/>
</dbReference>
<protein>
    <submittedName>
        <fullName evidence="9">Deoxyribodipyrimidine photolyase</fullName>
    </submittedName>
</protein>
<evidence type="ECO:0000256" key="7">
    <source>
        <dbReference type="RuleBase" id="RU004182"/>
    </source>
</evidence>
<feature type="binding site" evidence="5">
    <location>
        <position position="249"/>
    </location>
    <ligand>
        <name>FAD</name>
        <dbReference type="ChEBI" id="CHEBI:57692"/>
    </ligand>
</feature>
<reference evidence="9 10" key="1">
    <citation type="submission" date="2017-04" db="EMBL/GenBank/DDBJ databases">
        <title>A new member of the family Flavobacteriaceae isolated from ascidians.</title>
        <authorList>
            <person name="Chen L."/>
        </authorList>
    </citation>
    <scope>NUCLEOTIDE SEQUENCE [LARGE SCALE GENOMIC DNA]</scope>
    <source>
        <strain evidence="9 10">HQA918</strain>
    </source>
</reference>
<dbReference type="Proteomes" id="UP000219559">
    <property type="component" value="Unassembled WGS sequence"/>
</dbReference>
<feature type="site" description="Electron transfer via tryptophanyl radical" evidence="6">
    <location>
        <position position="336"/>
    </location>
</feature>
<dbReference type="GO" id="GO:0003677">
    <property type="term" value="F:DNA binding"/>
    <property type="evidence" value="ECO:0007669"/>
    <property type="project" value="TreeGrafter"/>
</dbReference>
<dbReference type="PROSITE" id="PS00691">
    <property type="entry name" value="DNA_PHOTOLYASES_1_2"/>
    <property type="match status" value="1"/>
</dbReference>
<keyword evidence="3 5" id="KW-0274">FAD</keyword>
<evidence type="ECO:0000256" key="3">
    <source>
        <dbReference type="ARBA" id="ARBA00022827"/>
    </source>
</evidence>
<evidence type="ECO:0000256" key="2">
    <source>
        <dbReference type="ARBA" id="ARBA00022630"/>
    </source>
</evidence>
<dbReference type="InterPro" id="IPR014729">
    <property type="entry name" value="Rossmann-like_a/b/a_fold"/>
</dbReference>
<gene>
    <name evidence="9" type="ORF">B7P33_06345</name>
</gene>
<name>A0A2A4G840_9FLAO</name>
<dbReference type="Gene3D" id="1.10.579.10">
    <property type="entry name" value="DNA Cyclobutane Dipyrimidine Photolyase, subunit A, domain 3"/>
    <property type="match status" value="1"/>
</dbReference>
<dbReference type="InterPro" id="IPR006050">
    <property type="entry name" value="DNA_photolyase_N"/>
</dbReference>
<dbReference type="GO" id="GO:0009416">
    <property type="term" value="P:response to light stimulus"/>
    <property type="evidence" value="ECO:0007669"/>
    <property type="project" value="TreeGrafter"/>
</dbReference>
<organism evidence="9 10">
    <name type="scientific">Sediminicola luteus</name>
    <dbReference type="NCBI Taxonomy" id="319238"/>
    <lineage>
        <taxon>Bacteria</taxon>
        <taxon>Pseudomonadati</taxon>
        <taxon>Bacteroidota</taxon>
        <taxon>Flavobacteriia</taxon>
        <taxon>Flavobacteriales</taxon>
        <taxon>Flavobacteriaceae</taxon>
        <taxon>Sediminicola</taxon>
    </lineage>
</organism>
<evidence type="ECO:0000256" key="4">
    <source>
        <dbReference type="ARBA" id="ARBA00022991"/>
    </source>
</evidence>
<evidence type="ECO:0000256" key="5">
    <source>
        <dbReference type="PIRSR" id="PIRSR602081-1"/>
    </source>
</evidence>
<dbReference type="InterPro" id="IPR036134">
    <property type="entry name" value="Crypto/Photolyase_FAD-like_sf"/>
</dbReference>
<comment type="cofactor">
    <cofactor evidence="1">
        <name>(6R)-5,10-methylene-5,6,7,8-tetrahydrofolate</name>
        <dbReference type="ChEBI" id="CHEBI:15636"/>
    </cofactor>
</comment>
<evidence type="ECO:0000259" key="8">
    <source>
        <dbReference type="PROSITE" id="PS51645"/>
    </source>
</evidence>
<dbReference type="EMBL" id="NBWU01000002">
    <property type="protein sequence ID" value="PCE64787.1"/>
    <property type="molecule type" value="Genomic_DNA"/>
</dbReference>
<keyword evidence="2 5" id="KW-0285">Flavoprotein</keyword>
<dbReference type="SUPFAM" id="SSF48173">
    <property type="entry name" value="Cryptochrome/photolyase FAD-binding domain"/>
    <property type="match status" value="1"/>
</dbReference>
<feature type="site" description="Electron transfer via tryptophanyl radical" evidence="6">
    <location>
        <position position="283"/>
    </location>
</feature>